<dbReference type="InterPro" id="IPR021586">
    <property type="entry name" value="Tscrpt_reg_TrmB_C"/>
</dbReference>
<dbReference type="InterPro" id="IPR002831">
    <property type="entry name" value="Tscrpt_reg_TrmB_N"/>
</dbReference>
<dbReference type="Pfam" id="PF11495">
    <property type="entry name" value="Regulator_TrmB"/>
    <property type="match status" value="1"/>
</dbReference>
<gene>
    <name evidence="4" type="ORF">OdinLCB4_006190</name>
</gene>
<dbReference type="PANTHER" id="PTHR34293:SF1">
    <property type="entry name" value="HTH-TYPE TRANSCRIPTIONAL REGULATOR TRMBL2"/>
    <property type="match status" value="1"/>
</dbReference>
<reference evidence="4" key="1">
    <citation type="journal article" date="2017" name="Nature">
        <title>Asgard archaea illuminate the origin of eukaryotic cellular complexity.</title>
        <authorList>
            <person name="Zaremba-Niedzwiedzka K."/>
            <person name="Caceres E.F."/>
            <person name="Saw J.H."/>
            <person name="Backstrom D."/>
            <person name="Juzokaite L."/>
            <person name="Vancaester E."/>
            <person name="Seitz K.W."/>
            <person name="Anantharaman K."/>
            <person name="Starnawski P."/>
            <person name="Kjeldsen K.U."/>
            <person name="Scott M.B."/>
            <person name="Nunoura T."/>
            <person name="Banfield J.F."/>
            <person name="Schramm A."/>
            <person name="Baker B.J."/>
            <person name="Spang A."/>
            <person name="Ettema T.J.G."/>
        </authorList>
    </citation>
    <scope>NUCLEOTIDE SEQUENCE</scope>
    <source>
        <strain evidence="4">LCB_4</strain>
    </source>
</reference>
<dbReference type="Proteomes" id="UP000186851">
    <property type="component" value="Chromosome"/>
</dbReference>
<feature type="domain" description="Transcription regulator TrmB C-terminal" evidence="3">
    <location>
        <begin position="118"/>
        <end position="241"/>
    </location>
</feature>
<accession>A0AAF0D1M7</accession>
<dbReference type="InterPro" id="IPR036388">
    <property type="entry name" value="WH-like_DNA-bd_sf"/>
</dbReference>
<dbReference type="SUPFAM" id="SSF46785">
    <property type="entry name" value="Winged helix' DNA-binding domain"/>
    <property type="match status" value="1"/>
</dbReference>
<dbReference type="PANTHER" id="PTHR34293">
    <property type="entry name" value="HTH-TYPE TRANSCRIPTIONAL REGULATOR TRMBL2"/>
    <property type="match status" value="1"/>
</dbReference>
<dbReference type="Gene3D" id="1.10.10.10">
    <property type="entry name" value="Winged helix-like DNA-binding domain superfamily/Winged helix DNA-binding domain"/>
    <property type="match status" value="1"/>
</dbReference>
<dbReference type="KEGG" id="oyw:OdinLCB4_006190"/>
<dbReference type="InterPro" id="IPR036390">
    <property type="entry name" value="WH_DNA-bd_sf"/>
</dbReference>
<organism evidence="4 5">
    <name type="scientific">Odinarchaeota yellowstonii (strain LCB_4)</name>
    <dbReference type="NCBI Taxonomy" id="1841599"/>
    <lineage>
        <taxon>Archaea</taxon>
        <taxon>Promethearchaeati</taxon>
        <taxon>Candidatus Odinarchaeota</taxon>
        <taxon>Candidatus Odinarchaeia</taxon>
        <taxon>Candidatus Odinarchaeales</taxon>
        <taxon>Candidatus Odinarchaeaceae</taxon>
        <taxon>Candidatus Odinarchaeum</taxon>
    </lineage>
</organism>
<proteinExistence type="inferred from homology"/>
<reference evidence="4" key="2">
    <citation type="journal article" date="2022" name="Nat. Microbiol.">
        <title>A closed Candidatus Odinarchaeum chromosome exposes Asgard archaeal viruses.</title>
        <authorList>
            <person name="Tamarit D."/>
            <person name="Caceres E.F."/>
            <person name="Krupovic M."/>
            <person name="Nijland R."/>
            <person name="Eme L."/>
            <person name="Robinson N.P."/>
            <person name="Ettema T.J.G."/>
        </authorList>
    </citation>
    <scope>NUCLEOTIDE SEQUENCE</scope>
    <source>
        <strain evidence="4">LCB_4</strain>
    </source>
</reference>
<feature type="domain" description="Transcription regulator TrmB N-terminal" evidence="2">
    <location>
        <begin position="11"/>
        <end position="77"/>
    </location>
</feature>
<comment type="similarity">
    <text evidence="1">Belongs to the transcriptional regulator TrmB family.</text>
</comment>
<evidence type="ECO:0000256" key="1">
    <source>
        <dbReference type="ARBA" id="ARBA00007287"/>
    </source>
</evidence>
<protein>
    <submittedName>
        <fullName evidence="4">Helix-turn-helix domain-containing protein</fullName>
    </submittedName>
</protein>
<dbReference type="EMBL" id="CP091871">
    <property type="protein sequence ID" value="WEU40057.1"/>
    <property type="molecule type" value="Genomic_DNA"/>
</dbReference>
<name>A0AAF0D1M7_ODILC</name>
<sequence length="248" mass="27689">MPSEAKILKDLKKFGLTPNQAKIYLTLIQQGGLTAKQVSVLSGVPESKVYDLLHQLEENKWVEVESSRPVKFTAKPPSDVIKTLKNKKIIELDALEKALIEELEPIYLKKSQAEKPDIWILRGEERLLFKLKDMISKAEKNILIALPVLLPGLQEILFPVIQTAKLKGIKTVIVIPKTEADKIVDKIKTVSDVITVDQLFGGGVIVDQREVLIILYEPLLGIWSDHAGLAQVAAGYFNYSWGKKAGEQ</sequence>
<evidence type="ECO:0000313" key="5">
    <source>
        <dbReference type="Proteomes" id="UP000186851"/>
    </source>
</evidence>
<dbReference type="InterPro" id="IPR051797">
    <property type="entry name" value="TrmB-like"/>
</dbReference>
<evidence type="ECO:0000259" key="2">
    <source>
        <dbReference type="Pfam" id="PF01978"/>
    </source>
</evidence>
<evidence type="ECO:0000313" key="4">
    <source>
        <dbReference type="EMBL" id="WEU40057.1"/>
    </source>
</evidence>
<dbReference type="AlphaFoldDB" id="A0AAF0D1M7"/>
<evidence type="ECO:0000259" key="3">
    <source>
        <dbReference type="Pfam" id="PF11495"/>
    </source>
</evidence>
<dbReference type="CDD" id="cd09124">
    <property type="entry name" value="PLDc_like_TrmB_middle"/>
    <property type="match status" value="1"/>
</dbReference>
<dbReference type="Pfam" id="PF01978">
    <property type="entry name" value="TrmB"/>
    <property type="match status" value="1"/>
</dbReference>